<keyword evidence="2" id="KW-1185">Reference proteome</keyword>
<dbReference type="AlphaFoldDB" id="A0A9Q3KZH7"/>
<gene>
    <name evidence="1" type="ORF">O181_128257</name>
</gene>
<dbReference type="EMBL" id="AVOT02130953">
    <property type="protein sequence ID" value="MBW0588542.1"/>
    <property type="molecule type" value="Genomic_DNA"/>
</dbReference>
<evidence type="ECO:0000313" key="2">
    <source>
        <dbReference type="Proteomes" id="UP000765509"/>
    </source>
</evidence>
<dbReference type="Proteomes" id="UP000765509">
    <property type="component" value="Unassembled WGS sequence"/>
</dbReference>
<organism evidence="1 2">
    <name type="scientific">Austropuccinia psidii MF-1</name>
    <dbReference type="NCBI Taxonomy" id="1389203"/>
    <lineage>
        <taxon>Eukaryota</taxon>
        <taxon>Fungi</taxon>
        <taxon>Dikarya</taxon>
        <taxon>Basidiomycota</taxon>
        <taxon>Pucciniomycotina</taxon>
        <taxon>Pucciniomycetes</taxon>
        <taxon>Pucciniales</taxon>
        <taxon>Sphaerophragmiaceae</taxon>
        <taxon>Austropuccinia</taxon>
    </lineage>
</organism>
<protein>
    <submittedName>
        <fullName evidence="1">Uncharacterized protein</fullName>
    </submittedName>
</protein>
<proteinExistence type="predicted"/>
<sequence>MTDLFCVLIKTSDEGRDTITILFKGYRYIINCIFPDDANSTTPPCTPPTSVSRLNTISLPSVFPPTVPSLVHYETHPSPPYDIIDSPPALGSDFGAWPNNSPTKKNPPSSITAASINIDTSMINKHLFNKLFECFDNKLH</sequence>
<comment type="caution">
    <text evidence="1">The sequence shown here is derived from an EMBL/GenBank/DDBJ whole genome shotgun (WGS) entry which is preliminary data.</text>
</comment>
<name>A0A9Q3KZH7_9BASI</name>
<reference evidence="1" key="1">
    <citation type="submission" date="2021-03" db="EMBL/GenBank/DDBJ databases">
        <title>Draft genome sequence of rust myrtle Austropuccinia psidii MF-1, a brazilian biotype.</title>
        <authorList>
            <person name="Quecine M.C."/>
            <person name="Pachon D.M.R."/>
            <person name="Bonatelli M.L."/>
            <person name="Correr F.H."/>
            <person name="Franceschini L.M."/>
            <person name="Leite T.F."/>
            <person name="Margarido G.R.A."/>
            <person name="Almeida C.A."/>
            <person name="Ferrarezi J.A."/>
            <person name="Labate C.A."/>
        </authorList>
    </citation>
    <scope>NUCLEOTIDE SEQUENCE</scope>
    <source>
        <strain evidence="1">MF-1</strain>
    </source>
</reference>
<evidence type="ECO:0000313" key="1">
    <source>
        <dbReference type="EMBL" id="MBW0588542.1"/>
    </source>
</evidence>
<accession>A0A9Q3KZH7</accession>